<dbReference type="EMBL" id="LCWV01000033">
    <property type="protein sequence ID" value="PWI65463.1"/>
    <property type="molecule type" value="Genomic_DNA"/>
</dbReference>
<comment type="caution">
    <text evidence="1">The sequence shown here is derived from an EMBL/GenBank/DDBJ whole genome shotgun (WGS) entry which is preliminary data.</text>
</comment>
<reference evidence="1 2" key="1">
    <citation type="journal article" date="2016" name="Front. Microbiol.">
        <title>Genome and transcriptome sequences reveal the specific parasitism of the nematophagous Purpureocillium lilacinum 36-1.</title>
        <authorList>
            <person name="Xie J."/>
            <person name="Li S."/>
            <person name="Mo C."/>
            <person name="Xiao X."/>
            <person name="Peng D."/>
            <person name="Wang G."/>
            <person name="Xiao Y."/>
        </authorList>
    </citation>
    <scope>NUCLEOTIDE SEQUENCE [LARGE SCALE GENOMIC DNA]</scope>
    <source>
        <strain evidence="1 2">36-1</strain>
    </source>
</reference>
<name>A0A2U3DT84_PURLI</name>
<sequence>MQDSLQPDSAILKHYYERGYRLWQGVYLAGLASPVDATALDLRHAFPQHPYFVPNLHLDTRSPGVLYATGTSTWQASTGNCSLPAFNKTYAFPVTARDPIIVSLRPNRDSFGLDGGHISILTLAWAYVLSQRWSELIPGAAAIEYTNSMAALSDFSRSFENPEYPVIDLGIVTDEAIRWWAAVLAPGEGWLACIHHEGRNLRSPWSVSLRSSKDLTLSFQSTSSHGGHRPPPSFSTAAQYIADYANYHGIEDQSCAAFAAALLLPTRRQISNKLCWTCPSWHNKRPEPSAEQYWPPWGEDRDQLDRLITMSCNTTGMLSLLSSSFVDPDIPCNVCGAWMQGAFAVLDEPAAQKPDVLRSMLLQRSPNLGFLWLGAILLGMQGYIMKWARPVAYIIDLHSAAWTATFVSFVQRAVADYPPHVETIQRADEARLMFLSQSEHHSTPPLVPFPPFGAIALRDCVLEVQLHASCGSSHGLLYAGWAWDCDGDVKVAQNPVSSPLELGHANGQSVASVAIRYDKLDRDRDCSEAMTRNMFKWLRDADGYPVAERSIRDWIDDDWSSGDESAAPEGDGLSTTDRRIGPWISRWVTTRSHTI</sequence>
<dbReference type="Proteomes" id="UP000245956">
    <property type="component" value="Unassembled WGS sequence"/>
</dbReference>
<accession>A0A2U3DT84</accession>
<gene>
    <name evidence="1" type="ORF">PCL_07064</name>
</gene>
<evidence type="ECO:0000313" key="1">
    <source>
        <dbReference type="EMBL" id="PWI65463.1"/>
    </source>
</evidence>
<dbReference type="AlphaFoldDB" id="A0A2U3DT84"/>
<organism evidence="1 2">
    <name type="scientific">Purpureocillium lilacinum</name>
    <name type="common">Paecilomyces lilacinus</name>
    <dbReference type="NCBI Taxonomy" id="33203"/>
    <lineage>
        <taxon>Eukaryota</taxon>
        <taxon>Fungi</taxon>
        <taxon>Dikarya</taxon>
        <taxon>Ascomycota</taxon>
        <taxon>Pezizomycotina</taxon>
        <taxon>Sordariomycetes</taxon>
        <taxon>Hypocreomycetidae</taxon>
        <taxon>Hypocreales</taxon>
        <taxon>Ophiocordycipitaceae</taxon>
        <taxon>Purpureocillium</taxon>
    </lineage>
</organism>
<evidence type="ECO:0000313" key="2">
    <source>
        <dbReference type="Proteomes" id="UP000245956"/>
    </source>
</evidence>
<proteinExistence type="predicted"/>
<evidence type="ECO:0008006" key="3">
    <source>
        <dbReference type="Google" id="ProtNLM"/>
    </source>
</evidence>
<protein>
    <recommendedName>
        <fullName evidence="3">Immunoglobulin variable region used by the ITC63B heavy chain</fullName>
    </recommendedName>
</protein>